<gene>
    <name evidence="1" type="ORF">GCM10023235_04040</name>
</gene>
<evidence type="ECO:0000313" key="2">
    <source>
        <dbReference type="Proteomes" id="UP001501752"/>
    </source>
</evidence>
<keyword evidence="2" id="KW-1185">Reference proteome</keyword>
<dbReference type="Proteomes" id="UP001501752">
    <property type="component" value="Unassembled WGS sequence"/>
</dbReference>
<sequence length="175" mass="19425">MSDELVFDPSGFTVERSFRVWHYTVSHMTLMLRSAAWQEGEETIDVWFDGVAAMSLHQRFEPLTVRAADPAERERLLAHAARNIYDPVRRPPLLLVLASADQPDGFVVCAHASVRATTRGPGILGAPPVELFGGRLLWSAGPTGLPEPRHRFTLHEEGEAHLRAQAASRAPRRAD</sequence>
<dbReference type="EMBL" id="BAABIS010000001">
    <property type="protein sequence ID" value="GAA4832798.1"/>
    <property type="molecule type" value="Genomic_DNA"/>
</dbReference>
<reference evidence="2" key="1">
    <citation type="journal article" date="2019" name="Int. J. Syst. Evol. Microbiol.">
        <title>The Global Catalogue of Microorganisms (GCM) 10K type strain sequencing project: providing services to taxonomists for standard genome sequencing and annotation.</title>
        <authorList>
            <consortium name="The Broad Institute Genomics Platform"/>
            <consortium name="The Broad Institute Genome Sequencing Center for Infectious Disease"/>
            <person name="Wu L."/>
            <person name="Ma J."/>
        </authorList>
    </citation>
    <scope>NUCLEOTIDE SEQUENCE [LARGE SCALE GENOMIC DNA]</scope>
    <source>
        <strain evidence="2">JCM 13006</strain>
    </source>
</reference>
<dbReference type="RefSeq" id="WP_345695005.1">
    <property type="nucleotide sequence ID" value="NZ_BAABIS010000001.1"/>
</dbReference>
<evidence type="ECO:0000313" key="1">
    <source>
        <dbReference type="EMBL" id="GAA4832798.1"/>
    </source>
</evidence>
<comment type="caution">
    <text evidence="1">The sequence shown here is derived from an EMBL/GenBank/DDBJ whole genome shotgun (WGS) entry which is preliminary data.</text>
</comment>
<proteinExistence type="predicted"/>
<organism evidence="1 2">
    <name type="scientific">Kitasatospora terrestris</name>
    <dbReference type="NCBI Taxonomy" id="258051"/>
    <lineage>
        <taxon>Bacteria</taxon>
        <taxon>Bacillati</taxon>
        <taxon>Actinomycetota</taxon>
        <taxon>Actinomycetes</taxon>
        <taxon>Kitasatosporales</taxon>
        <taxon>Streptomycetaceae</taxon>
        <taxon>Kitasatospora</taxon>
    </lineage>
</organism>
<protein>
    <submittedName>
        <fullName evidence="1">Uncharacterized protein</fullName>
    </submittedName>
</protein>
<accession>A0ABP9D8C1</accession>
<name>A0ABP9D8C1_9ACTN</name>